<keyword evidence="9" id="KW-0812">Transmembrane</keyword>
<evidence type="ECO:0000256" key="6">
    <source>
        <dbReference type="ARBA" id="ARBA00022777"/>
    </source>
</evidence>
<dbReference type="EMBL" id="JBHSWH010000001">
    <property type="protein sequence ID" value="MFC6705512.1"/>
    <property type="molecule type" value="Genomic_DNA"/>
</dbReference>
<dbReference type="InterPro" id="IPR011712">
    <property type="entry name" value="Sig_transdc_His_kin_sub3_dim/P"/>
</dbReference>
<keyword evidence="6 12" id="KW-0418">Kinase</keyword>
<dbReference type="PANTHER" id="PTHR24421">
    <property type="entry name" value="NITRATE/NITRITE SENSOR PROTEIN NARX-RELATED"/>
    <property type="match status" value="1"/>
</dbReference>
<evidence type="ECO:0000256" key="2">
    <source>
        <dbReference type="ARBA" id="ARBA00012438"/>
    </source>
</evidence>
<dbReference type="GO" id="GO:0016301">
    <property type="term" value="F:kinase activity"/>
    <property type="evidence" value="ECO:0007669"/>
    <property type="project" value="UniProtKB-KW"/>
</dbReference>
<keyword evidence="3" id="KW-0597">Phosphoprotein</keyword>
<keyword evidence="7" id="KW-0067">ATP-binding</keyword>
<accession>A0ABW2AFH2</accession>
<feature type="domain" description="Putative sensor" evidence="11">
    <location>
        <begin position="16"/>
        <end position="192"/>
    </location>
</feature>
<evidence type="ECO:0000313" key="12">
    <source>
        <dbReference type="EMBL" id="MFC6705512.1"/>
    </source>
</evidence>
<keyword evidence="5" id="KW-0547">Nucleotide-binding</keyword>
<name>A0ABW2AFH2_9MICO</name>
<feature type="transmembrane region" description="Helical" evidence="9">
    <location>
        <begin position="12"/>
        <end position="34"/>
    </location>
</feature>
<feature type="transmembrane region" description="Helical" evidence="9">
    <location>
        <begin position="155"/>
        <end position="176"/>
    </location>
</feature>
<reference evidence="13" key="1">
    <citation type="journal article" date="2019" name="Int. J. Syst. Evol. Microbiol.">
        <title>The Global Catalogue of Microorganisms (GCM) 10K type strain sequencing project: providing services to taxonomists for standard genome sequencing and annotation.</title>
        <authorList>
            <consortium name="The Broad Institute Genomics Platform"/>
            <consortium name="The Broad Institute Genome Sequencing Center for Infectious Disease"/>
            <person name="Wu L."/>
            <person name="Ma J."/>
        </authorList>
    </citation>
    <scope>NUCLEOTIDE SEQUENCE [LARGE SCALE GENOMIC DNA]</scope>
    <source>
        <strain evidence="13">CCUG 58127</strain>
    </source>
</reference>
<feature type="transmembrane region" description="Helical" evidence="9">
    <location>
        <begin position="40"/>
        <end position="60"/>
    </location>
</feature>
<organism evidence="12 13">
    <name type="scientific">Flexivirga alba</name>
    <dbReference type="NCBI Taxonomy" id="702742"/>
    <lineage>
        <taxon>Bacteria</taxon>
        <taxon>Bacillati</taxon>
        <taxon>Actinomycetota</taxon>
        <taxon>Actinomycetes</taxon>
        <taxon>Micrococcales</taxon>
        <taxon>Dermacoccaceae</taxon>
        <taxon>Flexivirga</taxon>
    </lineage>
</organism>
<keyword evidence="8" id="KW-0902">Two-component regulatory system</keyword>
<evidence type="ECO:0000256" key="1">
    <source>
        <dbReference type="ARBA" id="ARBA00000085"/>
    </source>
</evidence>
<evidence type="ECO:0000256" key="4">
    <source>
        <dbReference type="ARBA" id="ARBA00022679"/>
    </source>
</evidence>
<dbReference type="Proteomes" id="UP001596298">
    <property type="component" value="Unassembled WGS sequence"/>
</dbReference>
<comment type="catalytic activity">
    <reaction evidence="1">
        <text>ATP + protein L-histidine = ADP + protein N-phospho-L-histidine.</text>
        <dbReference type="EC" id="2.7.13.3"/>
    </reaction>
</comment>
<dbReference type="Pfam" id="PF13796">
    <property type="entry name" value="Sensor"/>
    <property type="match status" value="1"/>
</dbReference>
<keyword evidence="9" id="KW-0472">Membrane</keyword>
<keyword evidence="9" id="KW-1133">Transmembrane helix</keyword>
<comment type="caution">
    <text evidence="12">The sequence shown here is derived from an EMBL/GenBank/DDBJ whole genome shotgun (WGS) entry which is preliminary data.</text>
</comment>
<proteinExistence type="predicted"/>
<dbReference type="PANTHER" id="PTHR24421:SF10">
    <property type="entry name" value="NITRATE_NITRITE SENSOR PROTEIN NARQ"/>
    <property type="match status" value="1"/>
</dbReference>
<dbReference type="Gene3D" id="6.10.250.2870">
    <property type="match status" value="1"/>
</dbReference>
<evidence type="ECO:0000256" key="7">
    <source>
        <dbReference type="ARBA" id="ARBA00022840"/>
    </source>
</evidence>
<dbReference type="EC" id="2.7.13.3" evidence="2"/>
<dbReference type="InterPro" id="IPR025828">
    <property type="entry name" value="Put_sensor_dom"/>
</dbReference>
<dbReference type="Pfam" id="PF07730">
    <property type="entry name" value="HisKA_3"/>
    <property type="match status" value="1"/>
</dbReference>
<evidence type="ECO:0000256" key="5">
    <source>
        <dbReference type="ARBA" id="ARBA00022741"/>
    </source>
</evidence>
<feature type="domain" description="Signal transduction histidine kinase subgroup 3 dimerisation and phosphoacceptor" evidence="10">
    <location>
        <begin position="222"/>
        <end position="289"/>
    </location>
</feature>
<evidence type="ECO:0000256" key="9">
    <source>
        <dbReference type="SAM" id="Phobius"/>
    </source>
</evidence>
<keyword evidence="4" id="KW-0808">Transferase</keyword>
<keyword evidence="13" id="KW-1185">Reference proteome</keyword>
<gene>
    <name evidence="12" type="ORF">ACFQDH_09585</name>
</gene>
<evidence type="ECO:0000256" key="8">
    <source>
        <dbReference type="ARBA" id="ARBA00023012"/>
    </source>
</evidence>
<evidence type="ECO:0000256" key="3">
    <source>
        <dbReference type="ARBA" id="ARBA00022553"/>
    </source>
</evidence>
<evidence type="ECO:0000259" key="11">
    <source>
        <dbReference type="Pfam" id="PF13796"/>
    </source>
</evidence>
<sequence>MQSTAGRPQLMLAHFVAILLAVPTLVMFVLTLVGTVTAPLGIGILLVTLAVPTTQLLATGQRGLARVVLREPIEQQYRDTKGLGLITRVQRWAGDPARWRDVLWQLASVTIGFTLSVLTIALFAYPIWSIVWFGLWKGLPDIFDTPYGDALRVTTTSGAIAVSAGGFVLGVLIWWVTVKPIARWRFGLDAYLLGLSRREVLARRVQEVTTSRAQGADAAAAELRRVERDLHDGAQARLVALGMNLGLAAELIEKDPDAARQLLLEARDNSGVALQDIRSVVRGIHPPVLADRGLADAIRAVAVDLPIDFDLDLRPPQLPPRWNRPSISVSPNAWPTWASTRGRRPAGCVWRRTTGCCTSRSVTTVSAARTGAAAAYRGLRDGSRSSTARWRCRALPVGRPS</sequence>
<evidence type="ECO:0000313" key="13">
    <source>
        <dbReference type="Proteomes" id="UP001596298"/>
    </source>
</evidence>
<feature type="transmembrane region" description="Helical" evidence="9">
    <location>
        <begin position="106"/>
        <end position="135"/>
    </location>
</feature>
<evidence type="ECO:0000259" key="10">
    <source>
        <dbReference type="Pfam" id="PF07730"/>
    </source>
</evidence>
<dbReference type="RefSeq" id="WP_382400714.1">
    <property type="nucleotide sequence ID" value="NZ_JBHSWH010000001.1"/>
</dbReference>
<dbReference type="InterPro" id="IPR050482">
    <property type="entry name" value="Sensor_HK_TwoCompSys"/>
</dbReference>
<protein>
    <recommendedName>
        <fullName evidence="2">histidine kinase</fullName>
        <ecNumber evidence="2">2.7.13.3</ecNumber>
    </recommendedName>
</protein>